<feature type="transmembrane region" description="Helical" evidence="4">
    <location>
        <begin position="12"/>
        <end position="35"/>
    </location>
</feature>
<evidence type="ECO:0000256" key="4">
    <source>
        <dbReference type="SAM" id="Phobius"/>
    </source>
</evidence>
<dbReference type="PANTHER" id="PTHR13723:SF316">
    <property type="entry name" value="LONELY HEART, ISOFORM A"/>
    <property type="match status" value="1"/>
</dbReference>
<keyword evidence="6" id="KW-1185">Reference proteome</keyword>
<keyword evidence="2" id="KW-0964">Secreted</keyword>
<protein>
    <submittedName>
        <fullName evidence="5">Uncharacterized protein</fullName>
    </submittedName>
</protein>
<organism evidence="5 6">
    <name type="scientific">Plutella xylostella</name>
    <name type="common">Diamondback moth</name>
    <name type="synonym">Plutella maculipennis</name>
    <dbReference type="NCBI Taxonomy" id="51655"/>
    <lineage>
        <taxon>Eukaryota</taxon>
        <taxon>Metazoa</taxon>
        <taxon>Ecdysozoa</taxon>
        <taxon>Arthropoda</taxon>
        <taxon>Hexapoda</taxon>
        <taxon>Insecta</taxon>
        <taxon>Pterygota</taxon>
        <taxon>Neoptera</taxon>
        <taxon>Endopterygota</taxon>
        <taxon>Lepidoptera</taxon>
        <taxon>Glossata</taxon>
        <taxon>Ditrysia</taxon>
        <taxon>Yponomeutoidea</taxon>
        <taxon>Plutellidae</taxon>
        <taxon>Plutella</taxon>
    </lineage>
</organism>
<dbReference type="SUPFAM" id="SSF82895">
    <property type="entry name" value="TSP-1 type 1 repeat"/>
    <property type="match status" value="1"/>
</dbReference>
<dbReference type="PROSITE" id="PS50092">
    <property type="entry name" value="TSP1"/>
    <property type="match status" value="1"/>
</dbReference>
<comment type="subcellular location">
    <subcellularLocation>
        <location evidence="1">Secreted</location>
    </subcellularLocation>
</comment>
<keyword evidence="3" id="KW-1015">Disulfide bond</keyword>
<dbReference type="InterPro" id="IPR050439">
    <property type="entry name" value="ADAMTS_ADAMTS-like"/>
</dbReference>
<sequence length="221" mass="23976">MVGLKTKMGRKLLFLSCRIYLWVAVLMHLAMIVVADDVTDNQQAEEVIEDTLRGEQAWAWGAWGRWSSCSKTCGGGVSMQTRECVFRSVMNENDSKASGLILTSSNALSSLRRSRCLGPADRYRECNTAPCPGGLAGAGRAQQCAAYDRRPFRGRHYHWVPYIDGNSPCTLNCRPLGKQFYATLALVADGTPCTKPGATAVCVQGVCKVSADLVSRATTAS</sequence>
<dbReference type="Pfam" id="PF00090">
    <property type="entry name" value="TSP_1"/>
    <property type="match status" value="1"/>
</dbReference>
<accession>A0ABQ7Q9A0</accession>
<keyword evidence="4" id="KW-1133">Transmembrane helix</keyword>
<dbReference type="SMART" id="SM00209">
    <property type="entry name" value="TSP1"/>
    <property type="match status" value="1"/>
</dbReference>
<evidence type="ECO:0000256" key="2">
    <source>
        <dbReference type="ARBA" id="ARBA00022525"/>
    </source>
</evidence>
<evidence type="ECO:0000256" key="1">
    <source>
        <dbReference type="ARBA" id="ARBA00004613"/>
    </source>
</evidence>
<gene>
    <name evidence="5" type="ORF">JYU34_014416</name>
</gene>
<dbReference type="InterPro" id="IPR036383">
    <property type="entry name" value="TSP1_rpt_sf"/>
</dbReference>
<evidence type="ECO:0000313" key="5">
    <source>
        <dbReference type="EMBL" id="KAG7301458.1"/>
    </source>
</evidence>
<dbReference type="PANTHER" id="PTHR13723">
    <property type="entry name" value="ADAMTS A DISINTEGRIN AND METALLOPROTEASE WITH THROMBOSPONDIN MOTIFS PROTEASE"/>
    <property type="match status" value="1"/>
</dbReference>
<dbReference type="PRINTS" id="PR01857">
    <property type="entry name" value="ADAMTSFAMILY"/>
</dbReference>
<dbReference type="EMBL" id="JAHIBW010000019">
    <property type="protein sequence ID" value="KAG7301458.1"/>
    <property type="molecule type" value="Genomic_DNA"/>
</dbReference>
<proteinExistence type="predicted"/>
<reference evidence="5 6" key="1">
    <citation type="submission" date="2021-06" db="EMBL/GenBank/DDBJ databases">
        <title>A haploid diamondback moth (Plutella xylostella L.) genome assembly resolves 31 chromosomes and identifies a diamide resistance mutation.</title>
        <authorList>
            <person name="Ward C.M."/>
            <person name="Perry K.D."/>
            <person name="Baker G."/>
            <person name="Powis K."/>
            <person name="Heckel D.G."/>
            <person name="Baxter S.W."/>
        </authorList>
    </citation>
    <scope>NUCLEOTIDE SEQUENCE [LARGE SCALE GENOMIC DNA]</scope>
    <source>
        <strain evidence="5 6">LV</strain>
        <tissue evidence="5">Single pupa</tissue>
    </source>
</reference>
<evidence type="ECO:0000313" key="6">
    <source>
        <dbReference type="Proteomes" id="UP000823941"/>
    </source>
</evidence>
<name>A0ABQ7Q9A0_PLUXY</name>
<dbReference type="InterPro" id="IPR000884">
    <property type="entry name" value="TSP1_rpt"/>
</dbReference>
<dbReference type="Proteomes" id="UP000823941">
    <property type="component" value="Chromosome 19"/>
</dbReference>
<keyword evidence="4" id="KW-0472">Membrane</keyword>
<dbReference type="Gene3D" id="2.20.100.10">
    <property type="entry name" value="Thrombospondin type-1 (TSP1) repeat"/>
    <property type="match status" value="1"/>
</dbReference>
<comment type="caution">
    <text evidence="5">The sequence shown here is derived from an EMBL/GenBank/DDBJ whole genome shotgun (WGS) entry which is preliminary data.</text>
</comment>
<keyword evidence="4" id="KW-0812">Transmembrane</keyword>
<dbReference type="InterPro" id="IPR013273">
    <property type="entry name" value="ADAMTS/ADAMTS-like"/>
</dbReference>
<evidence type="ECO:0000256" key="3">
    <source>
        <dbReference type="ARBA" id="ARBA00023157"/>
    </source>
</evidence>